<organism evidence="1">
    <name type="scientific">marine sediment metagenome</name>
    <dbReference type="NCBI Taxonomy" id="412755"/>
    <lineage>
        <taxon>unclassified sequences</taxon>
        <taxon>metagenomes</taxon>
        <taxon>ecological metagenomes</taxon>
    </lineage>
</organism>
<dbReference type="AlphaFoldDB" id="X0ZJF8"/>
<sequence>MNKKAPAQNARGIHQLVDNLKKIFKANPITVKGSTITFGIILKSISIKDITISTLQNIIPVTVHMVNPKKI</sequence>
<accession>X0ZJF8</accession>
<name>X0ZJF8_9ZZZZ</name>
<evidence type="ECO:0000313" key="1">
    <source>
        <dbReference type="EMBL" id="GAG58257.1"/>
    </source>
</evidence>
<reference evidence="1" key="1">
    <citation type="journal article" date="2014" name="Front. Microbiol.">
        <title>High frequency of phylogenetically diverse reductive dehalogenase-homologous genes in deep subseafloor sedimentary metagenomes.</title>
        <authorList>
            <person name="Kawai M."/>
            <person name="Futagami T."/>
            <person name="Toyoda A."/>
            <person name="Takaki Y."/>
            <person name="Nishi S."/>
            <person name="Hori S."/>
            <person name="Arai W."/>
            <person name="Tsubouchi T."/>
            <person name="Morono Y."/>
            <person name="Uchiyama I."/>
            <person name="Ito T."/>
            <person name="Fujiyama A."/>
            <person name="Inagaki F."/>
            <person name="Takami H."/>
        </authorList>
    </citation>
    <scope>NUCLEOTIDE SEQUENCE</scope>
    <source>
        <strain evidence="1">Expedition CK06-06</strain>
    </source>
</reference>
<protein>
    <submittedName>
        <fullName evidence="1">Uncharacterized protein</fullName>
    </submittedName>
</protein>
<proteinExistence type="predicted"/>
<comment type="caution">
    <text evidence="1">The sequence shown here is derived from an EMBL/GenBank/DDBJ whole genome shotgun (WGS) entry which is preliminary data.</text>
</comment>
<dbReference type="EMBL" id="BART01000889">
    <property type="protein sequence ID" value="GAG58257.1"/>
    <property type="molecule type" value="Genomic_DNA"/>
</dbReference>
<gene>
    <name evidence="1" type="ORF">S01H4_03575</name>
</gene>